<dbReference type="STRING" id="370526.SAMN04489835_1665"/>
<organism evidence="2 3">
    <name type="scientific">Mycolicibacterium rutilum</name>
    <name type="common">Mycobacterium rutilum</name>
    <dbReference type="NCBI Taxonomy" id="370526"/>
    <lineage>
        <taxon>Bacteria</taxon>
        <taxon>Bacillati</taxon>
        <taxon>Actinomycetota</taxon>
        <taxon>Actinomycetes</taxon>
        <taxon>Mycobacteriales</taxon>
        <taxon>Mycobacteriaceae</taxon>
        <taxon>Mycolicibacterium</taxon>
    </lineage>
</organism>
<evidence type="ECO:0000256" key="1">
    <source>
        <dbReference type="SAM" id="MobiDB-lite"/>
    </source>
</evidence>
<dbReference type="EMBL" id="LT629971">
    <property type="protein sequence ID" value="SEH58020.1"/>
    <property type="molecule type" value="Genomic_DNA"/>
</dbReference>
<dbReference type="InterPro" id="IPR027417">
    <property type="entry name" value="P-loop_NTPase"/>
</dbReference>
<keyword evidence="3" id="KW-1185">Reference proteome</keyword>
<proteinExistence type="predicted"/>
<protein>
    <recommendedName>
        <fullName evidence="4">AAA ATPase domain-containing protein</fullName>
    </recommendedName>
</protein>
<dbReference type="Gene3D" id="3.40.50.300">
    <property type="entry name" value="P-loop containing nucleotide triphosphate hydrolases"/>
    <property type="match status" value="1"/>
</dbReference>
<feature type="region of interest" description="Disordered" evidence="1">
    <location>
        <begin position="958"/>
        <end position="983"/>
    </location>
</feature>
<accession>A0A1H6JEC2</accession>
<name>A0A1H6JEC2_MYCRU</name>
<evidence type="ECO:0008006" key="4">
    <source>
        <dbReference type="Google" id="ProtNLM"/>
    </source>
</evidence>
<dbReference type="OrthoDB" id="3197423at2"/>
<dbReference type="RefSeq" id="WP_083406760.1">
    <property type="nucleotide sequence ID" value="NZ_LT629971.1"/>
</dbReference>
<dbReference type="SUPFAM" id="SSF52540">
    <property type="entry name" value="P-loop containing nucleoside triphosphate hydrolases"/>
    <property type="match status" value="1"/>
</dbReference>
<gene>
    <name evidence="2" type="ORF">SAMN04489835_1665</name>
</gene>
<feature type="compositionally biased region" description="Polar residues" evidence="1">
    <location>
        <begin position="962"/>
        <end position="983"/>
    </location>
</feature>
<dbReference type="Proteomes" id="UP000182915">
    <property type="component" value="Chromosome I"/>
</dbReference>
<reference evidence="3" key="1">
    <citation type="submission" date="2016-10" db="EMBL/GenBank/DDBJ databases">
        <authorList>
            <person name="Varghese N."/>
            <person name="Submissions S."/>
        </authorList>
    </citation>
    <scope>NUCLEOTIDE SEQUENCE [LARGE SCALE GENOMIC DNA]</scope>
    <source>
        <strain evidence="3">DSM 45405</strain>
    </source>
</reference>
<evidence type="ECO:0000313" key="3">
    <source>
        <dbReference type="Proteomes" id="UP000182915"/>
    </source>
</evidence>
<evidence type="ECO:0000313" key="2">
    <source>
        <dbReference type="EMBL" id="SEH58020.1"/>
    </source>
</evidence>
<sequence length="983" mass="105287">MGTDWPFTGRAEVLERMVDGLTGADECRGFILAGEPGVGKSRLVREVLGAVSQRCEPRSVVATRSAGALPLGAFSEWVHGTSANPTVLLRSVIENVTVSRNGRPVIVAVDDAHLLDELSALVVHQLVHRRSARVLLTVRSRQPAPETITALWKDCYLERIELSPLSREESAHLLTRALEGPMEPASAQRLWDLTRGNVLFLRHLVAQEMAQAKLSRKNGTWSWAAEAVGFSQLGELVTAQMGALSGVLTDVVDVLTVAGPLDCDVLTTVVGVSAVDEAQARGLIAIEQEGDRAVVRLAHPLYGEVRRPKTCGGRARALRGRVMSALAAVPVRDRHDLIHRAMLLLESDLPPDPTLFTEAAGTAMALLNPVLAEQLAGAARQSSDSYEATYLHAFALHLIGQAPEAERILANAPDRHYTARERAVLAMFRAANLFWVLGLTDRAVQVLDEAQRRIPAEAHAVLHAYRALTRAATGPAPEAIDGAQKVLSGRVCDVTAMNANYALVLACGYAGRTHDAVDAAKQGYHLIERSVGAAPMVFGFTEHHIQALLLAGYQCEAATLAERWSNQTIDIPVTSTAYSALFTGHVELAAGRVRAARASLEKALKTFTDIGNVKLGNVLSHCDLLVASALCGDQQATDAAARGLSEEANTFDYLNARVALAQAWAAAASGATTAAVLKCRNAAEIARSRGHLAQEVVCLQTATRFGDVAGAPRLSVLCTRVDGPRVIAAAAHAAALADDDPDGLADASRQFERMGDLLAAADVAAQAANAYRRRSHRGSALSASARADMLVAACGGAQTPALCELHSDLLTTRQREILASRNRLLVDVDWVSTSRMWVHNSRLKGTASSSSDTDVFPTSARDKTDFAKANLKDATLRPRSTTLRKSVAEPIWTTVVNLDASYTTCRALPVKMHECRRARGRTGTASTRRSSNSWILPSRCSRSTATTYFRLDQMMGRAVRSPNGSSNHSSVRSQSGSTNLSAS</sequence>
<dbReference type="AlphaFoldDB" id="A0A1H6JEC2"/>